<dbReference type="SUPFAM" id="SSF48403">
    <property type="entry name" value="Ankyrin repeat"/>
    <property type="match status" value="1"/>
</dbReference>
<dbReference type="Proteomes" id="UP000800036">
    <property type="component" value="Unassembled WGS sequence"/>
</dbReference>
<feature type="repeat" description="ANK" evidence="3">
    <location>
        <begin position="20"/>
        <end position="52"/>
    </location>
</feature>
<dbReference type="PRINTS" id="PR01415">
    <property type="entry name" value="ANKYRIN"/>
</dbReference>
<evidence type="ECO:0000313" key="4">
    <source>
        <dbReference type="EMBL" id="KAF1968011.1"/>
    </source>
</evidence>
<feature type="non-terminal residue" evidence="4">
    <location>
        <position position="151"/>
    </location>
</feature>
<evidence type="ECO:0000256" key="1">
    <source>
        <dbReference type="ARBA" id="ARBA00022737"/>
    </source>
</evidence>
<keyword evidence="2 3" id="KW-0040">ANK repeat</keyword>
<dbReference type="PANTHER" id="PTHR24198:SF165">
    <property type="entry name" value="ANKYRIN REPEAT-CONTAINING PROTEIN-RELATED"/>
    <property type="match status" value="1"/>
</dbReference>
<feature type="repeat" description="ANK" evidence="3">
    <location>
        <begin position="86"/>
        <end position="118"/>
    </location>
</feature>
<proteinExistence type="predicted"/>
<evidence type="ECO:0000256" key="3">
    <source>
        <dbReference type="PROSITE-ProRule" id="PRU00023"/>
    </source>
</evidence>
<protein>
    <submittedName>
        <fullName evidence="4">Ankyrin</fullName>
    </submittedName>
</protein>
<dbReference type="OrthoDB" id="539213at2759"/>
<evidence type="ECO:0000256" key="2">
    <source>
        <dbReference type="ARBA" id="ARBA00023043"/>
    </source>
</evidence>
<accession>A0A6A5USR5</accession>
<organism evidence="4 5">
    <name type="scientific">Bimuria novae-zelandiae CBS 107.79</name>
    <dbReference type="NCBI Taxonomy" id="1447943"/>
    <lineage>
        <taxon>Eukaryota</taxon>
        <taxon>Fungi</taxon>
        <taxon>Dikarya</taxon>
        <taxon>Ascomycota</taxon>
        <taxon>Pezizomycotina</taxon>
        <taxon>Dothideomycetes</taxon>
        <taxon>Pleosporomycetidae</taxon>
        <taxon>Pleosporales</taxon>
        <taxon>Massarineae</taxon>
        <taxon>Didymosphaeriaceae</taxon>
        <taxon>Bimuria</taxon>
    </lineage>
</organism>
<name>A0A6A5USR5_9PLEO</name>
<keyword evidence="1" id="KW-0677">Repeat</keyword>
<sequence length="151" mass="16166">MEIAGKLLADGAPVDRLDGQGRPALHLAIMESHVDMAELFLNFGANIETSSGPMSIRAIHLASMTLNPSMMRTLLRYHPNLESTCNGLTALFYAVSSGNYEVVELLLEAGANAKAKTLCSPGKGESVLHMAVSSFMNSMLPLLIRYGADVN</sequence>
<dbReference type="Pfam" id="PF12796">
    <property type="entry name" value="Ank_2"/>
    <property type="match status" value="1"/>
</dbReference>
<dbReference type="PANTHER" id="PTHR24198">
    <property type="entry name" value="ANKYRIN REPEAT AND PROTEIN KINASE DOMAIN-CONTAINING PROTEIN"/>
    <property type="match status" value="1"/>
</dbReference>
<dbReference type="Pfam" id="PF13637">
    <property type="entry name" value="Ank_4"/>
    <property type="match status" value="1"/>
</dbReference>
<dbReference type="PROSITE" id="PS50297">
    <property type="entry name" value="ANK_REP_REGION"/>
    <property type="match status" value="3"/>
</dbReference>
<dbReference type="InterPro" id="IPR036770">
    <property type="entry name" value="Ankyrin_rpt-contain_sf"/>
</dbReference>
<dbReference type="AlphaFoldDB" id="A0A6A5USR5"/>
<dbReference type="PROSITE" id="PS50088">
    <property type="entry name" value="ANK_REPEAT"/>
    <property type="match status" value="3"/>
</dbReference>
<dbReference type="Gene3D" id="1.25.40.20">
    <property type="entry name" value="Ankyrin repeat-containing domain"/>
    <property type="match status" value="1"/>
</dbReference>
<evidence type="ECO:0000313" key="5">
    <source>
        <dbReference type="Proteomes" id="UP000800036"/>
    </source>
</evidence>
<feature type="repeat" description="ANK" evidence="3">
    <location>
        <begin position="123"/>
        <end position="151"/>
    </location>
</feature>
<gene>
    <name evidence="4" type="ORF">BU23DRAFT_481541</name>
</gene>
<keyword evidence="5" id="KW-1185">Reference proteome</keyword>
<reference evidence="4" key="1">
    <citation type="journal article" date="2020" name="Stud. Mycol.">
        <title>101 Dothideomycetes genomes: a test case for predicting lifestyles and emergence of pathogens.</title>
        <authorList>
            <person name="Haridas S."/>
            <person name="Albert R."/>
            <person name="Binder M."/>
            <person name="Bloem J."/>
            <person name="Labutti K."/>
            <person name="Salamov A."/>
            <person name="Andreopoulos B."/>
            <person name="Baker S."/>
            <person name="Barry K."/>
            <person name="Bills G."/>
            <person name="Bluhm B."/>
            <person name="Cannon C."/>
            <person name="Castanera R."/>
            <person name="Culley D."/>
            <person name="Daum C."/>
            <person name="Ezra D."/>
            <person name="Gonzalez J."/>
            <person name="Henrissat B."/>
            <person name="Kuo A."/>
            <person name="Liang C."/>
            <person name="Lipzen A."/>
            <person name="Lutzoni F."/>
            <person name="Magnuson J."/>
            <person name="Mondo S."/>
            <person name="Nolan M."/>
            <person name="Ohm R."/>
            <person name="Pangilinan J."/>
            <person name="Park H.-J."/>
            <person name="Ramirez L."/>
            <person name="Alfaro M."/>
            <person name="Sun H."/>
            <person name="Tritt A."/>
            <person name="Yoshinaga Y."/>
            <person name="Zwiers L.-H."/>
            <person name="Turgeon B."/>
            <person name="Goodwin S."/>
            <person name="Spatafora J."/>
            <person name="Crous P."/>
            <person name="Grigoriev I."/>
        </authorList>
    </citation>
    <scope>NUCLEOTIDE SEQUENCE</scope>
    <source>
        <strain evidence="4">CBS 107.79</strain>
    </source>
</reference>
<dbReference type="SMART" id="SM00248">
    <property type="entry name" value="ANK"/>
    <property type="match status" value="4"/>
</dbReference>
<dbReference type="EMBL" id="ML976725">
    <property type="protein sequence ID" value="KAF1968011.1"/>
    <property type="molecule type" value="Genomic_DNA"/>
</dbReference>
<dbReference type="InterPro" id="IPR002110">
    <property type="entry name" value="Ankyrin_rpt"/>
</dbReference>